<comment type="caution">
    <text evidence="2">The sequence shown here is derived from an EMBL/GenBank/DDBJ whole genome shotgun (WGS) entry which is preliminary data.</text>
</comment>
<evidence type="ECO:0000259" key="1">
    <source>
        <dbReference type="Pfam" id="PF08450"/>
    </source>
</evidence>
<dbReference type="AlphaFoldDB" id="A0A5C6E927"/>
<dbReference type="PANTHER" id="PTHR48098:SF3">
    <property type="entry name" value="IRON(III) ENTEROBACTIN ESTERASE"/>
    <property type="match status" value="1"/>
</dbReference>
<dbReference type="Pfam" id="PF08450">
    <property type="entry name" value="SGL"/>
    <property type="match status" value="1"/>
</dbReference>
<dbReference type="Proteomes" id="UP000318288">
    <property type="component" value="Unassembled WGS sequence"/>
</dbReference>
<sequence length="641" mass="70372">MLDSDARLFAILELPNRLVDGITPHFLFGRFDMNTAIYRGPGLRRSGSWTASLIRIGARVSVVMFLCSAVLTFAQESYPVHPDTVAKDGVPRGVVTAHRFVDSTVYPGTERDYFVYVPAQYDKTKPAALMVFQDGAKYVQEKGEYRIHHVFDNLIHSGEMPVTIAVCVNPGIVPGGDGAQDRFNRSFEYDTVSDRYASFVIDELIPEVRKSYAITDDPNLRAIGGSSSGAIAAFGVAWHRSDQFRRVFSTVGTYVGLRGGNEYPTLVRKHEPKPLRIFLQDGSNDLNIYGGSWWHANQSMLASLQWAGYQVKNEWGDGGHNGKHGAAIFPDAMRWLWQDSDRPIESDVSNHPELKDRLIEGEPWKLISDGHKYTEGPAVAPNGDVYFIDGPRGEIWKIADGTDHATKFVDDLPGVSALMFDGDGRLYCARNTALIVTRIDPDGGRTDLCSGVSCNDLVVLNHGIYFTGPTEQAVWYLPIDADGNPRGDGKPIKAGTGPTKPNGLIVAPDRRFLMVVDAEGRYVWSYKIDPQTGELLHGQPYSYVHTPQDDMIGGADGVTMTKDGSLLVATKLGIQIIDPPGRVHLIVSRPSLSGKLSNCVLAGENMSTLYVTCGSKVFSRKTKLDGIAPWQPAVKPAKPNL</sequence>
<dbReference type="Gene3D" id="3.40.50.1820">
    <property type="entry name" value="alpha/beta hydrolase"/>
    <property type="match status" value="1"/>
</dbReference>
<dbReference type="SUPFAM" id="SSF63829">
    <property type="entry name" value="Calcium-dependent phosphotriesterase"/>
    <property type="match status" value="1"/>
</dbReference>
<reference evidence="2 3" key="1">
    <citation type="submission" date="2019-02" db="EMBL/GenBank/DDBJ databases">
        <title>Deep-cultivation of Planctomycetes and their phenomic and genomic characterization uncovers novel biology.</title>
        <authorList>
            <person name="Wiegand S."/>
            <person name="Jogler M."/>
            <person name="Boedeker C."/>
            <person name="Pinto D."/>
            <person name="Vollmers J."/>
            <person name="Rivas-Marin E."/>
            <person name="Kohn T."/>
            <person name="Peeters S.H."/>
            <person name="Heuer A."/>
            <person name="Rast P."/>
            <person name="Oberbeckmann S."/>
            <person name="Bunk B."/>
            <person name="Jeske O."/>
            <person name="Meyerdierks A."/>
            <person name="Storesund J.E."/>
            <person name="Kallscheuer N."/>
            <person name="Luecker S."/>
            <person name="Lage O.M."/>
            <person name="Pohl T."/>
            <person name="Merkel B.J."/>
            <person name="Hornburger P."/>
            <person name="Mueller R.-W."/>
            <person name="Bruemmer F."/>
            <person name="Labrenz M."/>
            <person name="Spormann A.M."/>
            <person name="Op Den Camp H."/>
            <person name="Overmann J."/>
            <person name="Amann R."/>
            <person name="Jetten M.S.M."/>
            <person name="Mascher T."/>
            <person name="Medema M.H."/>
            <person name="Devos D.P."/>
            <person name="Kaster A.-K."/>
            <person name="Ovreas L."/>
            <person name="Rohde M."/>
            <person name="Galperin M.Y."/>
            <person name="Jogler C."/>
        </authorList>
    </citation>
    <scope>NUCLEOTIDE SEQUENCE [LARGE SCALE GENOMIC DNA]</scope>
    <source>
        <strain evidence="2 3">Poly51</strain>
    </source>
</reference>
<dbReference type="InterPro" id="IPR000801">
    <property type="entry name" value="Esterase-like"/>
</dbReference>
<organism evidence="2 3">
    <name type="scientific">Rubripirellula tenax</name>
    <dbReference type="NCBI Taxonomy" id="2528015"/>
    <lineage>
        <taxon>Bacteria</taxon>
        <taxon>Pseudomonadati</taxon>
        <taxon>Planctomycetota</taxon>
        <taxon>Planctomycetia</taxon>
        <taxon>Pirellulales</taxon>
        <taxon>Pirellulaceae</taxon>
        <taxon>Rubripirellula</taxon>
    </lineage>
</organism>
<dbReference type="InterPro" id="IPR050583">
    <property type="entry name" value="Mycobacterial_A85_antigen"/>
</dbReference>
<gene>
    <name evidence="2" type="primary">gnl_6</name>
    <name evidence="2" type="ORF">Poly51_55580</name>
</gene>
<accession>A0A5C6E927</accession>
<dbReference type="InterPro" id="IPR013658">
    <property type="entry name" value="SGL"/>
</dbReference>
<dbReference type="EMBL" id="SJPW01000008">
    <property type="protein sequence ID" value="TWU46163.1"/>
    <property type="molecule type" value="Genomic_DNA"/>
</dbReference>
<dbReference type="SUPFAM" id="SSF53474">
    <property type="entry name" value="alpha/beta-Hydrolases"/>
    <property type="match status" value="1"/>
</dbReference>
<dbReference type="Pfam" id="PF00756">
    <property type="entry name" value="Esterase"/>
    <property type="match status" value="1"/>
</dbReference>
<protein>
    <submittedName>
        <fullName evidence="2">Gluconolactonase</fullName>
        <ecNumber evidence="2">3.1.1.17</ecNumber>
    </submittedName>
</protein>
<proteinExistence type="predicted"/>
<dbReference type="PANTHER" id="PTHR48098">
    <property type="entry name" value="ENTEROCHELIN ESTERASE-RELATED"/>
    <property type="match status" value="1"/>
</dbReference>
<feature type="domain" description="SMP-30/Gluconolactonase/LRE-like region" evidence="1">
    <location>
        <begin position="374"/>
        <end position="613"/>
    </location>
</feature>
<dbReference type="InterPro" id="IPR011042">
    <property type="entry name" value="6-blade_b-propeller_TolB-like"/>
</dbReference>
<keyword evidence="3" id="KW-1185">Reference proteome</keyword>
<keyword evidence="2" id="KW-0378">Hydrolase</keyword>
<name>A0A5C6E927_9BACT</name>
<evidence type="ECO:0000313" key="3">
    <source>
        <dbReference type="Proteomes" id="UP000318288"/>
    </source>
</evidence>
<dbReference type="Gene3D" id="2.120.10.30">
    <property type="entry name" value="TolB, C-terminal domain"/>
    <property type="match status" value="1"/>
</dbReference>
<dbReference type="InterPro" id="IPR029058">
    <property type="entry name" value="AB_hydrolase_fold"/>
</dbReference>
<dbReference type="EC" id="3.1.1.17" evidence="2"/>
<dbReference type="GO" id="GO:0004341">
    <property type="term" value="F:gluconolactonase activity"/>
    <property type="evidence" value="ECO:0007669"/>
    <property type="project" value="UniProtKB-EC"/>
</dbReference>
<evidence type="ECO:0000313" key="2">
    <source>
        <dbReference type="EMBL" id="TWU46163.1"/>
    </source>
</evidence>